<reference evidence="5" key="1">
    <citation type="submission" date="2012-10" db="EMBL/GenBank/DDBJ databases">
        <authorList>
            <person name="Meng Z."/>
            <person name="Guo S."/>
        </authorList>
    </citation>
    <scope>NUCLEOTIDE SEQUENCE</scope>
</reference>
<protein>
    <submittedName>
        <fullName evidence="5">Mitochondrial aldehyde dehydrogenase</fullName>
    </submittedName>
</protein>
<dbReference type="Pfam" id="PF00171">
    <property type="entry name" value="Aldedh"/>
    <property type="match status" value="2"/>
</dbReference>
<dbReference type="InterPro" id="IPR015590">
    <property type="entry name" value="Aldehyde_DH_dom"/>
</dbReference>
<evidence type="ECO:0000256" key="1">
    <source>
        <dbReference type="ARBA" id="ARBA00009986"/>
    </source>
</evidence>
<dbReference type="InterPro" id="IPR016162">
    <property type="entry name" value="Ald_DH_N"/>
</dbReference>
<name>L7UVE5_GOSHI</name>
<feature type="domain" description="Aldehyde dehydrogenase" evidence="4">
    <location>
        <begin position="13"/>
        <end position="52"/>
    </location>
</feature>
<proteinExistence type="evidence at transcript level"/>
<feature type="domain" description="Aldehyde dehydrogenase" evidence="4">
    <location>
        <begin position="112"/>
        <end position="169"/>
    </location>
</feature>
<dbReference type="InterPro" id="IPR016161">
    <property type="entry name" value="Ald_DH/histidinol_DH"/>
</dbReference>
<feature type="non-terminal residue" evidence="5">
    <location>
        <position position="178"/>
    </location>
</feature>
<dbReference type="PROSITE" id="PS00687">
    <property type="entry name" value="ALDEHYDE_DEHYDR_GLU"/>
    <property type="match status" value="1"/>
</dbReference>
<dbReference type="EMBL" id="KC109794">
    <property type="protein sequence ID" value="AGC54942.1"/>
    <property type="molecule type" value="mRNA"/>
</dbReference>
<evidence type="ECO:0000256" key="3">
    <source>
        <dbReference type="RuleBase" id="RU003345"/>
    </source>
</evidence>
<keyword evidence="3" id="KW-0560">Oxidoreductase</keyword>
<dbReference type="SUPFAM" id="SSF53720">
    <property type="entry name" value="ALDH-like"/>
    <property type="match status" value="2"/>
</dbReference>
<dbReference type="PANTHER" id="PTHR11699">
    <property type="entry name" value="ALDEHYDE DEHYDROGENASE-RELATED"/>
    <property type="match status" value="1"/>
</dbReference>
<accession>L7UVE5</accession>
<organism evidence="5">
    <name type="scientific">Gossypium hirsutum</name>
    <name type="common">Upland cotton</name>
    <name type="synonym">Gossypium mexicanum</name>
    <dbReference type="NCBI Taxonomy" id="3635"/>
    <lineage>
        <taxon>Eukaryota</taxon>
        <taxon>Viridiplantae</taxon>
        <taxon>Streptophyta</taxon>
        <taxon>Embryophyta</taxon>
        <taxon>Tracheophyta</taxon>
        <taxon>Spermatophyta</taxon>
        <taxon>Magnoliopsida</taxon>
        <taxon>eudicotyledons</taxon>
        <taxon>Gunneridae</taxon>
        <taxon>Pentapetalae</taxon>
        <taxon>rosids</taxon>
        <taxon>malvids</taxon>
        <taxon>Malvales</taxon>
        <taxon>Malvaceae</taxon>
        <taxon>Malvoideae</taxon>
        <taxon>Gossypium</taxon>
    </lineage>
</organism>
<comment type="similarity">
    <text evidence="1 3">Belongs to the aldehyde dehydrogenase family.</text>
</comment>
<dbReference type="AlphaFoldDB" id="L7UVE5"/>
<dbReference type="Gene3D" id="3.40.605.10">
    <property type="entry name" value="Aldehyde Dehydrogenase, Chain A, domain 1"/>
    <property type="match status" value="1"/>
</dbReference>
<evidence type="ECO:0000313" key="5">
    <source>
        <dbReference type="EMBL" id="AGC54942.1"/>
    </source>
</evidence>
<evidence type="ECO:0000256" key="2">
    <source>
        <dbReference type="PROSITE-ProRule" id="PRU10007"/>
    </source>
</evidence>
<feature type="active site" evidence="2">
    <location>
        <position position="139"/>
    </location>
</feature>
<gene>
    <name evidence="5" type="primary">ALDH</name>
</gene>
<dbReference type="InterPro" id="IPR029510">
    <property type="entry name" value="Ald_DH_CS_GLU"/>
</dbReference>
<dbReference type="GO" id="GO:0016491">
    <property type="term" value="F:oxidoreductase activity"/>
    <property type="evidence" value="ECO:0007669"/>
    <property type="project" value="UniProtKB-KW"/>
</dbReference>
<evidence type="ECO:0000259" key="4">
    <source>
        <dbReference type="Pfam" id="PF00171"/>
    </source>
</evidence>
<sequence length="178" mass="20034">MELSSSYVCLEGWAALACGNTIVLKTAEQTPLTALYVAKLFHEVSLERSIMQMNIRIQDGPKPFVPCNGFLLHVKDVECILIMYNFFPVHYKPRVCTLKYRWIMPLELCLQVAFTGSTDTGKIVLELAAKSNLKPVTLELGGKSPFIICEDADVDKAVELAHFALFFNQVSFMSFFEI</sequence>